<dbReference type="GO" id="GO:0043001">
    <property type="term" value="P:Golgi to plasma membrane protein transport"/>
    <property type="evidence" value="ECO:0007669"/>
    <property type="project" value="TreeGrafter"/>
</dbReference>
<dbReference type="InterPro" id="IPR039156">
    <property type="entry name" value="PHAF1/BROMI"/>
</dbReference>
<name>A0A2S5B2E6_9BASI</name>
<comment type="similarity">
    <text evidence="1">Belongs to the PHAF1 family.</text>
</comment>
<dbReference type="OrthoDB" id="411211at2759"/>
<dbReference type="PANTHER" id="PTHR13465">
    <property type="entry name" value="UPF0183 PROTEIN"/>
    <property type="match status" value="1"/>
</dbReference>
<dbReference type="AlphaFoldDB" id="A0A2S5B2E6"/>
<comment type="caution">
    <text evidence="3">The sequence shown here is derived from an EMBL/GenBank/DDBJ whole genome shotgun (WGS) entry which is preliminary data.</text>
</comment>
<feature type="region of interest" description="Disordered" evidence="2">
    <location>
        <begin position="98"/>
        <end position="122"/>
    </location>
</feature>
<sequence length="483" mass="53025">MQDKLNAINDPLDLLPGSALGPFRLCSLLFNVLNHVREYSDNYPQVQLAWDEKNPLTGPVHLTLTTPPLHLTFVGPSQRLARIQVTGSRPGSHVAYRSQRVQEPGRGTTREEEEEVEEEDEDEGIVKRIRRILGPTYGSSKAPVAPGTIRADPEEILSYPGVAFGISTRSSGAQQLQRIVVTPLPAPESQPIDQAWLHPKLDESRIAVAHGDLARATIEVRPPLKRISSALLNDEQYCDQLPRGGESSRPKVTLAFHSLSDPPPSRTNRRGDGFRPVEPVVLEIGETTSEDVLCDLGSAIRTFWKEDDRLSIHTAAVGASRESALEPNPYFLSYPHLGLTLMMSVPNSSLLPHLVEKVILHSNVPGQVQFGRTTRALWSLRCDNISATEQVKQGEEVQEVKVEDGWTKVREALRRSGAREDDKPMILDRTAYSSETGPTPGASGGSLSQDAAIKGQTTEIYGFSSGVACEVTQSGDIETLWLF</sequence>
<dbReference type="Pfam" id="PF03676">
    <property type="entry name" value="PHAF1"/>
    <property type="match status" value="1"/>
</dbReference>
<feature type="region of interest" description="Disordered" evidence="2">
    <location>
        <begin position="415"/>
        <end position="449"/>
    </location>
</feature>
<dbReference type="InterPro" id="IPR005373">
    <property type="entry name" value="PHAF1"/>
</dbReference>
<feature type="compositionally biased region" description="Acidic residues" evidence="2">
    <location>
        <begin position="111"/>
        <end position="122"/>
    </location>
</feature>
<organism evidence="3 4">
    <name type="scientific">Rhodotorula taiwanensis</name>
    <dbReference type="NCBI Taxonomy" id="741276"/>
    <lineage>
        <taxon>Eukaryota</taxon>
        <taxon>Fungi</taxon>
        <taxon>Dikarya</taxon>
        <taxon>Basidiomycota</taxon>
        <taxon>Pucciniomycotina</taxon>
        <taxon>Microbotryomycetes</taxon>
        <taxon>Sporidiobolales</taxon>
        <taxon>Sporidiobolaceae</taxon>
        <taxon>Rhodotorula</taxon>
    </lineage>
</organism>
<feature type="region of interest" description="Disordered" evidence="2">
    <location>
        <begin position="255"/>
        <end position="274"/>
    </location>
</feature>
<reference evidence="3 4" key="1">
    <citation type="journal article" date="2018" name="Front. Microbiol.">
        <title>Prospects for Fungal Bioremediation of Acidic Radioactive Waste Sites: Characterization and Genome Sequence of Rhodotorula taiwanensis MD1149.</title>
        <authorList>
            <person name="Tkavc R."/>
            <person name="Matrosova V.Y."/>
            <person name="Grichenko O.E."/>
            <person name="Gostincar C."/>
            <person name="Volpe R.P."/>
            <person name="Klimenkova P."/>
            <person name="Gaidamakova E.K."/>
            <person name="Zhou C.E."/>
            <person name="Stewart B.J."/>
            <person name="Lyman M.G."/>
            <person name="Malfatti S.A."/>
            <person name="Rubinfeld B."/>
            <person name="Courtot M."/>
            <person name="Singh J."/>
            <person name="Dalgard C.L."/>
            <person name="Hamilton T."/>
            <person name="Frey K.G."/>
            <person name="Gunde-Cimerman N."/>
            <person name="Dugan L."/>
            <person name="Daly M.J."/>
        </authorList>
    </citation>
    <scope>NUCLEOTIDE SEQUENCE [LARGE SCALE GENOMIC DNA]</scope>
    <source>
        <strain evidence="3 4">MD1149</strain>
    </source>
</reference>
<feature type="compositionally biased region" description="Basic and acidic residues" evidence="2">
    <location>
        <begin position="415"/>
        <end position="426"/>
    </location>
</feature>
<evidence type="ECO:0000256" key="1">
    <source>
        <dbReference type="ARBA" id="ARBA00024339"/>
    </source>
</evidence>
<keyword evidence="4" id="KW-1185">Reference proteome</keyword>
<gene>
    <name evidence="3" type="ORF">BMF94_6113</name>
</gene>
<proteinExistence type="inferred from homology"/>
<dbReference type="PANTHER" id="PTHR13465:SF2">
    <property type="entry name" value="PHAGOSOME ASSEMBLY FACTOR 1"/>
    <property type="match status" value="1"/>
</dbReference>
<evidence type="ECO:0000256" key="2">
    <source>
        <dbReference type="SAM" id="MobiDB-lite"/>
    </source>
</evidence>
<accession>A0A2S5B2E6</accession>
<dbReference type="EMBL" id="PJQD01000096">
    <property type="protein sequence ID" value="POY70935.1"/>
    <property type="molecule type" value="Genomic_DNA"/>
</dbReference>
<evidence type="ECO:0000313" key="4">
    <source>
        <dbReference type="Proteomes" id="UP000237144"/>
    </source>
</evidence>
<protein>
    <submittedName>
        <fullName evidence="3">Uncharacterized protein</fullName>
    </submittedName>
</protein>
<evidence type="ECO:0000313" key="3">
    <source>
        <dbReference type="EMBL" id="POY70935.1"/>
    </source>
</evidence>
<dbReference type="GO" id="GO:0005802">
    <property type="term" value="C:trans-Golgi network"/>
    <property type="evidence" value="ECO:0007669"/>
    <property type="project" value="TreeGrafter"/>
</dbReference>
<dbReference type="Proteomes" id="UP000237144">
    <property type="component" value="Unassembled WGS sequence"/>
</dbReference>